<keyword evidence="5" id="KW-0347">Helicase</keyword>
<evidence type="ECO:0000256" key="4">
    <source>
        <dbReference type="ARBA" id="ARBA00022884"/>
    </source>
</evidence>
<keyword evidence="1 5" id="KW-0547">Nucleotide-binding</keyword>
<protein>
    <recommendedName>
        <fullName evidence="5">ATP-dependent RNA helicase</fullName>
        <ecNumber evidence="5">3.6.4.13</ecNumber>
    </recommendedName>
</protein>
<dbReference type="SMART" id="SM00487">
    <property type="entry name" value="DEXDc"/>
    <property type="match status" value="1"/>
</dbReference>
<dbReference type="InterPro" id="IPR027417">
    <property type="entry name" value="P-loop_NTPase"/>
</dbReference>
<evidence type="ECO:0000313" key="10">
    <source>
        <dbReference type="Proteomes" id="UP000886523"/>
    </source>
</evidence>
<evidence type="ECO:0000256" key="2">
    <source>
        <dbReference type="ARBA" id="ARBA00022801"/>
    </source>
</evidence>
<dbReference type="GO" id="GO:0003723">
    <property type="term" value="F:RNA binding"/>
    <property type="evidence" value="ECO:0007669"/>
    <property type="project" value="UniProtKB-UniRule"/>
</dbReference>
<comment type="catalytic activity">
    <reaction evidence="5">
        <text>ATP + H2O = ADP + phosphate + H(+)</text>
        <dbReference type="Rhea" id="RHEA:13065"/>
        <dbReference type="ChEBI" id="CHEBI:15377"/>
        <dbReference type="ChEBI" id="CHEBI:15378"/>
        <dbReference type="ChEBI" id="CHEBI:30616"/>
        <dbReference type="ChEBI" id="CHEBI:43474"/>
        <dbReference type="ChEBI" id="CHEBI:456216"/>
        <dbReference type="EC" id="3.6.4.13"/>
    </reaction>
</comment>
<evidence type="ECO:0000259" key="7">
    <source>
        <dbReference type="PROSITE" id="PS51192"/>
    </source>
</evidence>
<dbReference type="Pfam" id="PF00271">
    <property type="entry name" value="Helicase_C"/>
    <property type="match status" value="1"/>
</dbReference>
<dbReference type="InterPro" id="IPR011545">
    <property type="entry name" value="DEAD/DEAH_box_helicase_dom"/>
</dbReference>
<evidence type="ECO:0000256" key="3">
    <source>
        <dbReference type="ARBA" id="ARBA00022840"/>
    </source>
</evidence>
<dbReference type="PROSITE" id="PS51192">
    <property type="entry name" value="HELICASE_ATP_BIND_1"/>
    <property type="match status" value="1"/>
</dbReference>
<keyword evidence="2 5" id="KW-0378">Hydrolase</keyword>
<keyword evidence="10" id="KW-1185">Reference proteome</keyword>
<sequence>MSQFSTVDPIIPYLGQKRASNSLPPALRSVSATREEDSRVQTASRSGIRFKDFQERGLISQETVDIIPFEYCTRVQAETLGPILEGCDIACQDWDRKNYRLHAAAIERLLKQRTAPDRHHVSILVLSPTRELAQQIAKESVSIVAGRRSVEVQCVVGGTNMRAEAARFDKNRIDILVATPGRLIDHIQNSNLGPRFKFLQCLVLDGQSLYTKCLGSCSKWIWTSEADRLLDQGFMAAIQTILGSLPDRNTRPRQTLLFSATLPKEVQRLSSAALLPTYRYISTISETEQSTHEHVKQEVAVVNSANILTAAMSLLHDALSASNTSKIIAFLPTARETGLFAELFANIMGYRNTKVPIFEVHSRKSQSARTKATDGFRSVNHGILFSSDVTARGIDIPGVTAVVQIGLPMDSDQYIHRLGRTARAGNEGRGILLLSNEETFFMKKKVMQELPIKPLHNPDVISSPILASWKAYVAKGLNNIDDDIKAQAYVAWMGFRRSFAKDLNWSSEELVRQGNNYALDVLLYRGEGTGKPPPIFSTVVGKMGLKEVRNLLNVVPDDRRKGGPDRRHGKSGRRHGFEVTK</sequence>
<keyword evidence="3 5" id="KW-0067">ATP-binding</keyword>
<dbReference type="SUPFAM" id="SSF52540">
    <property type="entry name" value="P-loop containing nucleoside triphosphate hydrolases"/>
    <property type="match status" value="1"/>
</dbReference>
<dbReference type="InterPro" id="IPR014001">
    <property type="entry name" value="Helicase_ATP-bd"/>
</dbReference>
<organism evidence="9 10">
    <name type="scientific">Hydnum rufescens UP504</name>
    <dbReference type="NCBI Taxonomy" id="1448309"/>
    <lineage>
        <taxon>Eukaryota</taxon>
        <taxon>Fungi</taxon>
        <taxon>Dikarya</taxon>
        <taxon>Basidiomycota</taxon>
        <taxon>Agaricomycotina</taxon>
        <taxon>Agaricomycetes</taxon>
        <taxon>Cantharellales</taxon>
        <taxon>Hydnaceae</taxon>
        <taxon>Hydnum</taxon>
    </lineage>
</organism>
<evidence type="ECO:0000256" key="5">
    <source>
        <dbReference type="RuleBase" id="RU365068"/>
    </source>
</evidence>
<accession>A0A9P6B9X3</accession>
<evidence type="ECO:0000259" key="8">
    <source>
        <dbReference type="PROSITE" id="PS51194"/>
    </source>
</evidence>
<comment type="function">
    <text evidence="5">RNA helicase.</text>
</comment>
<dbReference type="EC" id="3.6.4.13" evidence="5"/>
<comment type="similarity">
    <text evidence="5">Belongs to the DEAD box helicase family.</text>
</comment>
<feature type="domain" description="Helicase C-terminal" evidence="8">
    <location>
        <begin position="314"/>
        <end position="466"/>
    </location>
</feature>
<evidence type="ECO:0000256" key="6">
    <source>
        <dbReference type="SAM" id="MobiDB-lite"/>
    </source>
</evidence>
<comment type="domain">
    <text evidence="5">The Q motif is unique to and characteristic of the DEAD box family of RNA helicases and controls ATP binding and hydrolysis.</text>
</comment>
<dbReference type="AlphaFoldDB" id="A0A9P6B9X3"/>
<evidence type="ECO:0000256" key="1">
    <source>
        <dbReference type="ARBA" id="ARBA00022741"/>
    </source>
</evidence>
<reference evidence="9" key="1">
    <citation type="journal article" date="2020" name="Nat. Commun.">
        <title>Large-scale genome sequencing of mycorrhizal fungi provides insights into the early evolution of symbiotic traits.</title>
        <authorList>
            <person name="Miyauchi S."/>
            <person name="Kiss E."/>
            <person name="Kuo A."/>
            <person name="Drula E."/>
            <person name="Kohler A."/>
            <person name="Sanchez-Garcia M."/>
            <person name="Morin E."/>
            <person name="Andreopoulos B."/>
            <person name="Barry K.W."/>
            <person name="Bonito G."/>
            <person name="Buee M."/>
            <person name="Carver A."/>
            <person name="Chen C."/>
            <person name="Cichocki N."/>
            <person name="Clum A."/>
            <person name="Culley D."/>
            <person name="Crous P.W."/>
            <person name="Fauchery L."/>
            <person name="Girlanda M."/>
            <person name="Hayes R.D."/>
            <person name="Keri Z."/>
            <person name="LaButti K."/>
            <person name="Lipzen A."/>
            <person name="Lombard V."/>
            <person name="Magnuson J."/>
            <person name="Maillard F."/>
            <person name="Murat C."/>
            <person name="Nolan M."/>
            <person name="Ohm R.A."/>
            <person name="Pangilinan J."/>
            <person name="Pereira M.F."/>
            <person name="Perotto S."/>
            <person name="Peter M."/>
            <person name="Pfister S."/>
            <person name="Riley R."/>
            <person name="Sitrit Y."/>
            <person name="Stielow J.B."/>
            <person name="Szollosi G."/>
            <person name="Zifcakova L."/>
            <person name="Stursova M."/>
            <person name="Spatafora J.W."/>
            <person name="Tedersoo L."/>
            <person name="Vaario L.M."/>
            <person name="Yamada A."/>
            <person name="Yan M."/>
            <person name="Wang P."/>
            <person name="Xu J."/>
            <person name="Bruns T."/>
            <person name="Baldrian P."/>
            <person name="Vilgalys R."/>
            <person name="Dunand C."/>
            <person name="Henrissat B."/>
            <person name="Grigoriev I.V."/>
            <person name="Hibbett D."/>
            <person name="Nagy L.G."/>
            <person name="Martin F.M."/>
        </authorList>
    </citation>
    <scope>NUCLEOTIDE SEQUENCE</scope>
    <source>
        <strain evidence="9">UP504</strain>
    </source>
</reference>
<dbReference type="Gene3D" id="3.40.50.300">
    <property type="entry name" value="P-loop containing nucleotide triphosphate hydrolases"/>
    <property type="match status" value="2"/>
</dbReference>
<feature type="compositionally biased region" description="Basic and acidic residues" evidence="6">
    <location>
        <begin position="556"/>
        <end position="566"/>
    </location>
</feature>
<dbReference type="EMBL" id="MU128911">
    <property type="protein sequence ID" value="KAF9520458.1"/>
    <property type="molecule type" value="Genomic_DNA"/>
</dbReference>
<dbReference type="Proteomes" id="UP000886523">
    <property type="component" value="Unassembled WGS sequence"/>
</dbReference>
<dbReference type="PROSITE" id="PS51194">
    <property type="entry name" value="HELICASE_CTER"/>
    <property type="match status" value="1"/>
</dbReference>
<dbReference type="InterPro" id="IPR001650">
    <property type="entry name" value="Helicase_C-like"/>
</dbReference>
<dbReference type="PANTHER" id="PTHR24031">
    <property type="entry name" value="RNA HELICASE"/>
    <property type="match status" value="1"/>
</dbReference>
<comment type="caution">
    <text evidence="9">The sequence shown here is derived from an EMBL/GenBank/DDBJ whole genome shotgun (WGS) entry which is preliminary data.</text>
</comment>
<feature type="region of interest" description="Disordered" evidence="6">
    <location>
        <begin position="556"/>
        <end position="581"/>
    </location>
</feature>
<feature type="domain" description="Helicase ATP-binding" evidence="7">
    <location>
        <begin position="103"/>
        <end position="280"/>
    </location>
</feature>
<dbReference type="SMART" id="SM00490">
    <property type="entry name" value="HELICc"/>
    <property type="match status" value="1"/>
</dbReference>
<dbReference type="Pfam" id="PF00270">
    <property type="entry name" value="DEAD"/>
    <property type="match status" value="1"/>
</dbReference>
<keyword evidence="4 5" id="KW-0694">RNA-binding</keyword>
<gene>
    <name evidence="9" type="ORF">BS47DRAFT_1387102</name>
</gene>
<proteinExistence type="inferred from homology"/>
<name>A0A9P6B9X3_9AGAM</name>
<dbReference type="CDD" id="cd18787">
    <property type="entry name" value="SF2_C_DEAD"/>
    <property type="match status" value="1"/>
</dbReference>
<dbReference type="GO" id="GO:0005524">
    <property type="term" value="F:ATP binding"/>
    <property type="evidence" value="ECO:0007669"/>
    <property type="project" value="UniProtKB-UniRule"/>
</dbReference>
<dbReference type="OrthoDB" id="193716at2759"/>
<dbReference type="GO" id="GO:0003724">
    <property type="term" value="F:RNA helicase activity"/>
    <property type="evidence" value="ECO:0007669"/>
    <property type="project" value="UniProtKB-EC"/>
</dbReference>
<dbReference type="GO" id="GO:0016787">
    <property type="term" value="F:hydrolase activity"/>
    <property type="evidence" value="ECO:0007669"/>
    <property type="project" value="UniProtKB-KW"/>
</dbReference>
<evidence type="ECO:0000313" key="9">
    <source>
        <dbReference type="EMBL" id="KAF9520458.1"/>
    </source>
</evidence>